<dbReference type="GO" id="GO:0051082">
    <property type="term" value="F:unfolded protein binding"/>
    <property type="evidence" value="ECO:0007669"/>
    <property type="project" value="TreeGrafter"/>
</dbReference>
<proteinExistence type="predicted"/>
<name>A0AAD7Z7J5_DIPPU</name>
<keyword evidence="2" id="KW-1185">Reference proteome</keyword>
<dbReference type="GO" id="GO:0003980">
    <property type="term" value="F:UDP-glucose:glycoprotein glucosyltransferase activity"/>
    <property type="evidence" value="ECO:0007669"/>
    <property type="project" value="InterPro"/>
</dbReference>
<dbReference type="Proteomes" id="UP001233999">
    <property type="component" value="Unassembled WGS sequence"/>
</dbReference>
<comment type="caution">
    <text evidence="1">The sequence shown here is derived from an EMBL/GenBank/DDBJ whole genome shotgun (WGS) entry which is preliminary data.</text>
</comment>
<reference evidence="1" key="1">
    <citation type="journal article" date="2023" name="IScience">
        <title>Live-bearing cockroach genome reveals convergent evolutionary mechanisms linked to viviparity in insects and beyond.</title>
        <authorList>
            <person name="Fouks B."/>
            <person name="Harrison M.C."/>
            <person name="Mikhailova A.A."/>
            <person name="Marchal E."/>
            <person name="English S."/>
            <person name="Carruthers M."/>
            <person name="Jennings E.C."/>
            <person name="Chiamaka E.L."/>
            <person name="Frigard R.A."/>
            <person name="Pippel M."/>
            <person name="Attardo G.M."/>
            <person name="Benoit J.B."/>
            <person name="Bornberg-Bauer E."/>
            <person name="Tobe S.S."/>
        </authorList>
    </citation>
    <scope>NUCLEOTIDE SEQUENCE</scope>
    <source>
        <strain evidence="1">Stay&amp;Tobe</strain>
    </source>
</reference>
<reference evidence="1" key="2">
    <citation type="submission" date="2023-05" db="EMBL/GenBank/DDBJ databases">
        <authorList>
            <person name="Fouks B."/>
        </authorList>
    </citation>
    <scope>NUCLEOTIDE SEQUENCE</scope>
    <source>
        <strain evidence="1">Stay&amp;Tobe</strain>
        <tissue evidence="1">Testes</tissue>
    </source>
</reference>
<sequence>MANLGYFQLKANPGAWLLRLRQGRSADIFDIVSHDGSDTPANSTDIKVLISSFRSHVLKLKVAKKPDKMHMDLLADDADPNSGIWNSITSFGAYLHQSPQYRRTIFSIVSCFHDCQILLTMEKMHRGTSKHLYQFWIHRQHLFLPNKGLLTAALHDIITNTGVTICFHFIQQASQNPQNHSRCPS</sequence>
<dbReference type="EMBL" id="JASPKZ010010117">
    <property type="protein sequence ID" value="KAJ9575220.1"/>
    <property type="molecule type" value="Genomic_DNA"/>
</dbReference>
<dbReference type="AlphaFoldDB" id="A0AAD7Z7J5"/>
<dbReference type="GO" id="GO:0005783">
    <property type="term" value="C:endoplasmic reticulum"/>
    <property type="evidence" value="ECO:0007669"/>
    <property type="project" value="TreeGrafter"/>
</dbReference>
<protein>
    <submittedName>
        <fullName evidence="1">Uncharacterized protein</fullName>
    </submittedName>
</protein>
<dbReference type="PANTHER" id="PTHR11226:SF0">
    <property type="entry name" value="UDP-GLUCOSE:GLYCOPROTEIN GLUCOSYLTRANSFERASE"/>
    <property type="match status" value="1"/>
</dbReference>
<gene>
    <name evidence="1" type="ORF">L9F63_025831</name>
</gene>
<evidence type="ECO:0000313" key="1">
    <source>
        <dbReference type="EMBL" id="KAJ9575220.1"/>
    </source>
</evidence>
<evidence type="ECO:0000313" key="2">
    <source>
        <dbReference type="Proteomes" id="UP001233999"/>
    </source>
</evidence>
<feature type="non-terminal residue" evidence="1">
    <location>
        <position position="185"/>
    </location>
</feature>
<dbReference type="Pfam" id="PF06427">
    <property type="entry name" value="UDP-g_GGTase"/>
    <property type="match status" value="1"/>
</dbReference>
<dbReference type="InterPro" id="IPR009448">
    <property type="entry name" value="UDP-g_GGtrans"/>
</dbReference>
<accession>A0AAD7Z7J5</accession>
<dbReference type="PANTHER" id="PTHR11226">
    <property type="entry name" value="UDP-GLUCOSE GLYCOPROTEIN:GLUCOSYLTRANSFERASE"/>
    <property type="match status" value="1"/>
</dbReference>
<organism evidence="1 2">
    <name type="scientific">Diploptera punctata</name>
    <name type="common">Pacific beetle cockroach</name>
    <dbReference type="NCBI Taxonomy" id="6984"/>
    <lineage>
        <taxon>Eukaryota</taxon>
        <taxon>Metazoa</taxon>
        <taxon>Ecdysozoa</taxon>
        <taxon>Arthropoda</taxon>
        <taxon>Hexapoda</taxon>
        <taxon>Insecta</taxon>
        <taxon>Pterygota</taxon>
        <taxon>Neoptera</taxon>
        <taxon>Polyneoptera</taxon>
        <taxon>Dictyoptera</taxon>
        <taxon>Blattodea</taxon>
        <taxon>Blaberoidea</taxon>
        <taxon>Blaberidae</taxon>
        <taxon>Diplopterinae</taxon>
        <taxon>Diploptera</taxon>
    </lineage>
</organism>
<dbReference type="GO" id="GO:0018279">
    <property type="term" value="P:protein N-linked glycosylation via asparagine"/>
    <property type="evidence" value="ECO:0007669"/>
    <property type="project" value="TreeGrafter"/>
</dbReference>
<dbReference type="GO" id="GO:0036503">
    <property type="term" value="P:ERAD pathway"/>
    <property type="evidence" value="ECO:0007669"/>
    <property type="project" value="TreeGrafter"/>
</dbReference>